<dbReference type="PROSITE" id="PS00674">
    <property type="entry name" value="AAA"/>
    <property type="match status" value="1"/>
</dbReference>
<dbReference type="Pfam" id="PF26429">
    <property type="entry name" value="DPBB_CI111"/>
    <property type="match status" value="1"/>
</dbReference>
<gene>
    <name evidence="6" type="ORF">Sango_0841200</name>
</gene>
<dbReference type="SUPFAM" id="SSF52540">
    <property type="entry name" value="P-loop containing nucleoside triphosphate hydrolases"/>
    <property type="match status" value="2"/>
</dbReference>
<dbReference type="AlphaFoldDB" id="A0AAE1X411"/>
<dbReference type="InterPro" id="IPR027417">
    <property type="entry name" value="P-loop_NTPase"/>
</dbReference>
<evidence type="ECO:0000256" key="4">
    <source>
        <dbReference type="SAM" id="MobiDB-lite"/>
    </source>
</evidence>
<dbReference type="SMART" id="SM00382">
    <property type="entry name" value="AAA"/>
    <property type="match status" value="2"/>
</dbReference>
<dbReference type="GO" id="GO:0016887">
    <property type="term" value="F:ATP hydrolysis activity"/>
    <property type="evidence" value="ECO:0007669"/>
    <property type="project" value="InterPro"/>
</dbReference>
<dbReference type="FunFam" id="1.10.8.60:FF:000038">
    <property type="entry name" value="spermatogenesis-associated protein 5-like protein 1"/>
    <property type="match status" value="1"/>
</dbReference>
<accession>A0AAE1X411</accession>
<evidence type="ECO:0000259" key="5">
    <source>
        <dbReference type="SMART" id="SM00382"/>
    </source>
</evidence>
<feature type="region of interest" description="Disordered" evidence="4">
    <location>
        <begin position="140"/>
        <end position="192"/>
    </location>
</feature>
<dbReference type="GO" id="GO:0009507">
    <property type="term" value="C:chloroplast"/>
    <property type="evidence" value="ECO:0007669"/>
    <property type="project" value="TreeGrafter"/>
</dbReference>
<evidence type="ECO:0000313" key="7">
    <source>
        <dbReference type="Proteomes" id="UP001289374"/>
    </source>
</evidence>
<feature type="region of interest" description="Disordered" evidence="4">
    <location>
        <begin position="399"/>
        <end position="438"/>
    </location>
</feature>
<dbReference type="InterPro" id="IPR058958">
    <property type="entry name" value="DPBB_CI111"/>
</dbReference>
<keyword evidence="3" id="KW-0067">ATP-binding</keyword>
<reference evidence="6" key="2">
    <citation type="journal article" date="2024" name="Plant">
        <title>Genomic evolution and insights into agronomic trait innovations of Sesamum species.</title>
        <authorList>
            <person name="Miao H."/>
            <person name="Wang L."/>
            <person name="Qu L."/>
            <person name="Liu H."/>
            <person name="Sun Y."/>
            <person name="Le M."/>
            <person name="Wang Q."/>
            <person name="Wei S."/>
            <person name="Zheng Y."/>
            <person name="Lin W."/>
            <person name="Duan Y."/>
            <person name="Cao H."/>
            <person name="Xiong S."/>
            <person name="Wang X."/>
            <person name="Wei L."/>
            <person name="Li C."/>
            <person name="Ma Q."/>
            <person name="Ju M."/>
            <person name="Zhao R."/>
            <person name="Li G."/>
            <person name="Mu C."/>
            <person name="Tian Q."/>
            <person name="Mei H."/>
            <person name="Zhang T."/>
            <person name="Gao T."/>
            <person name="Zhang H."/>
        </authorList>
    </citation>
    <scope>NUCLEOTIDE SEQUENCE</scope>
    <source>
        <strain evidence="6">K16</strain>
    </source>
</reference>
<sequence>MDKVKYPFKIFSNKVNGSFLLNSMTGKSTEFAESMFEKKRMLIWENKLPATESTRMKACNMLHVGQWHNHVCPCCEKQEKPLFDTKIRVTQKKPEPNPDKGNEIGLCCLLLKELRTCEPSAAVVWLEEVRKTEDLEYPVTKRSKKTTSVLTVPTPLEPSVAKMPSKKKNSKTPSRPPSIDHQDTHFSSSSLVSSSTPTLEHLSSSLHEAASPKFPPLISGTAFIGAVVNDAVPDSRGCKIWLSESSMLSSSIPPGSLVSVSLSSLGEVRSGFPLSTLSDECARYFGFDLADTLADEAGNFFALATVFPSSKVLKNGVRLSSNLSYTLGCPASGRVIFVHPVKCYSSTENGNVKRFGHAASCISLDSCKELYLSPIYLNGKVEKEGIISSHLDLSKDVSHDQAENSKISSPKTPSLSESKVSSPCSTQSHTSNYDKSVSKTTHSSHASIDILDMKEVLGNDSSRKLLETCIVSWLSSRNLLPGNLVIVPVLSGFCVLQVVDQGTKIHLLPENPLVETSVRGSLAHPELGQVSSAVQVTLASLGLRPTKGVLLHGPPGTGKTTLARVCTHDAGVNMFSVNGPEIISQYHGETEKALHEVFDKASQASPAVVFIDELDAIAPARKDGGDELSQRMVATLLNLMDGTSRTDGILVIAAANRPDSIEPALRRPGRLDREIEIGVPSPRQRHEILLVLLSQMEHSLLEEDIHNLAMATHGFVGADLAALCNEAALVRLRQYVQLTISHGDSDFEFSTVAFGSVCQTLNRSQDFPLGSDLGATHTLPDSVKGNLEAAFSCTLETEHSLEFMDGIGVNGTSVLKDILRVTPEDFEKARVRVRPSAMREVILEVPKVGWEDVGGQMEVKMQLMEAVQWPQKHGDAFQRIGTRPPSGILLFGPPGCSKTLLARAVASEAGLNFLAVKGPELFSKWVGESEKAVRTLFTKARANAPSIIFFDEIDGLAIIRGKESDGVSVGDRVISQLLVELDGLQQRGSVTVIAATNRPDKIDPALLRPGRFDRLLYVGPPNKKDREDIFRVHLHRMPCSSDVGISELAVLTEGCTGADISLICREAAIKAIEENLSASEITMEHLKVGIQQVQPSDVQMYERLSGKFQRLVHSTANENDLECEPCSSKSSHIALWARIKSAMPFLFRLPWFLLQPGVPVNGNSIVLQVMRWILVFARLFIGQIWVGGGGGVENPFAEDQ</sequence>
<dbReference type="Pfam" id="PF00004">
    <property type="entry name" value="AAA"/>
    <property type="match status" value="2"/>
</dbReference>
<dbReference type="PANTHER" id="PTHR23077:SF27">
    <property type="entry name" value="ATPASE FAMILY GENE 2 PROTEIN HOMOLOG A"/>
    <property type="match status" value="1"/>
</dbReference>
<dbReference type="FunFam" id="3.40.50.300:FF:000012">
    <property type="entry name" value="Transitional endoplasmic reticulum ATPase"/>
    <property type="match status" value="1"/>
</dbReference>
<keyword evidence="7" id="KW-1185">Reference proteome</keyword>
<evidence type="ECO:0000313" key="6">
    <source>
        <dbReference type="EMBL" id="KAK4404726.1"/>
    </source>
</evidence>
<evidence type="ECO:0000256" key="2">
    <source>
        <dbReference type="ARBA" id="ARBA00022741"/>
    </source>
</evidence>
<dbReference type="PANTHER" id="PTHR23077">
    <property type="entry name" value="AAA-FAMILY ATPASE"/>
    <property type="match status" value="1"/>
</dbReference>
<comment type="caution">
    <text evidence="6">The sequence shown here is derived from an EMBL/GenBank/DDBJ whole genome shotgun (WGS) entry which is preliminary data.</text>
</comment>
<feature type="domain" description="AAA+ ATPase" evidence="5">
    <location>
        <begin position="884"/>
        <end position="1022"/>
    </location>
</feature>
<dbReference type="InterPro" id="IPR003593">
    <property type="entry name" value="AAA+_ATPase"/>
</dbReference>
<proteinExistence type="inferred from homology"/>
<dbReference type="Pfam" id="PF17862">
    <property type="entry name" value="AAA_lid_3"/>
    <property type="match status" value="2"/>
</dbReference>
<keyword evidence="2" id="KW-0547">Nucleotide-binding</keyword>
<dbReference type="InterPro" id="IPR050168">
    <property type="entry name" value="AAA_ATPase_domain"/>
</dbReference>
<dbReference type="FunFam" id="3.40.50.300:FF:000661">
    <property type="entry name" value="calmodulin-interacting protein 111 isoform X1"/>
    <property type="match status" value="1"/>
</dbReference>
<evidence type="ECO:0000256" key="1">
    <source>
        <dbReference type="ARBA" id="ARBA00006914"/>
    </source>
</evidence>
<feature type="domain" description="AAA+ ATPase" evidence="5">
    <location>
        <begin position="545"/>
        <end position="681"/>
    </location>
</feature>
<dbReference type="InterPro" id="IPR041569">
    <property type="entry name" value="AAA_lid_3"/>
</dbReference>
<dbReference type="Gene3D" id="1.10.8.60">
    <property type="match status" value="2"/>
</dbReference>
<dbReference type="InterPro" id="IPR003960">
    <property type="entry name" value="ATPase_AAA_CS"/>
</dbReference>
<dbReference type="Proteomes" id="UP001289374">
    <property type="component" value="Unassembled WGS sequence"/>
</dbReference>
<evidence type="ECO:0000256" key="3">
    <source>
        <dbReference type="ARBA" id="ARBA00022840"/>
    </source>
</evidence>
<reference evidence="6" key="1">
    <citation type="submission" date="2020-06" db="EMBL/GenBank/DDBJ databases">
        <authorList>
            <person name="Li T."/>
            <person name="Hu X."/>
            <person name="Zhang T."/>
            <person name="Song X."/>
            <person name="Zhang H."/>
            <person name="Dai N."/>
            <person name="Sheng W."/>
            <person name="Hou X."/>
            <person name="Wei L."/>
        </authorList>
    </citation>
    <scope>NUCLEOTIDE SEQUENCE</scope>
    <source>
        <strain evidence="6">K16</strain>
        <tissue evidence="6">Leaf</tissue>
    </source>
</reference>
<organism evidence="6 7">
    <name type="scientific">Sesamum angolense</name>
    <dbReference type="NCBI Taxonomy" id="2727404"/>
    <lineage>
        <taxon>Eukaryota</taxon>
        <taxon>Viridiplantae</taxon>
        <taxon>Streptophyta</taxon>
        <taxon>Embryophyta</taxon>
        <taxon>Tracheophyta</taxon>
        <taxon>Spermatophyta</taxon>
        <taxon>Magnoliopsida</taxon>
        <taxon>eudicotyledons</taxon>
        <taxon>Gunneridae</taxon>
        <taxon>Pentapetalae</taxon>
        <taxon>asterids</taxon>
        <taxon>lamiids</taxon>
        <taxon>Lamiales</taxon>
        <taxon>Pedaliaceae</taxon>
        <taxon>Sesamum</taxon>
    </lineage>
</organism>
<protein>
    <submittedName>
        <fullName evidence="6">Calmodulin-interacting protein</fullName>
    </submittedName>
</protein>
<comment type="similarity">
    <text evidence="1">Belongs to the AAA ATPase family.</text>
</comment>
<dbReference type="EMBL" id="JACGWL010000004">
    <property type="protein sequence ID" value="KAK4404726.1"/>
    <property type="molecule type" value="Genomic_DNA"/>
</dbReference>
<dbReference type="Gene3D" id="3.40.50.300">
    <property type="entry name" value="P-loop containing nucleotide triphosphate hydrolases"/>
    <property type="match status" value="2"/>
</dbReference>
<dbReference type="InterPro" id="IPR003959">
    <property type="entry name" value="ATPase_AAA_core"/>
</dbReference>
<dbReference type="GO" id="GO:0005524">
    <property type="term" value="F:ATP binding"/>
    <property type="evidence" value="ECO:0007669"/>
    <property type="project" value="UniProtKB-KW"/>
</dbReference>
<dbReference type="CDD" id="cd19511">
    <property type="entry name" value="RecA-like_CDC48_r2-like"/>
    <property type="match status" value="1"/>
</dbReference>
<feature type="compositionally biased region" description="Polar residues" evidence="4">
    <location>
        <begin position="404"/>
        <end position="438"/>
    </location>
</feature>
<name>A0AAE1X411_9LAMI</name>